<feature type="compositionally biased region" description="Polar residues" evidence="1">
    <location>
        <begin position="347"/>
        <end position="359"/>
    </location>
</feature>
<reference evidence="2" key="1">
    <citation type="submission" date="2020-08" db="EMBL/GenBank/DDBJ databases">
        <title>Genome public.</title>
        <authorList>
            <person name="Liu C."/>
            <person name="Sun Q."/>
        </authorList>
    </citation>
    <scope>NUCLEOTIDE SEQUENCE</scope>
    <source>
        <strain evidence="2">H8</strain>
    </source>
</reference>
<dbReference type="EMBL" id="JACRSU010000001">
    <property type="protein sequence ID" value="MBC8539647.1"/>
    <property type="molecule type" value="Genomic_DNA"/>
</dbReference>
<evidence type="ECO:0000256" key="1">
    <source>
        <dbReference type="SAM" id="MobiDB-lite"/>
    </source>
</evidence>
<dbReference type="Gene3D" id="2.120.10.70">
    <property type="entry name" value="Fucose-specific lectin"/>
    <property type="match status" value="1"/>
</dbReference>
<protein>
    <submittedName>
        <fullName evidence="2">Uncharacterized protein</fullName>
    </submittedName>
</protein>
<accession>A0A926DKY8</accession>
<keyword evidence="3" id="KW-1185">Reference proteome</keyword>
<sequence>MMKREHIIAFGGTWYHFFIKPAQGLCVSKKADARFTFSECILPGAYDDFYAAATEKHIHVVCQDAAGAIVYLTFDGETWTTRRLLENRDKTPAFKNLTLTLIGNFVNLFYVIHSKDDDILVHQLLGDAAGQPKVVDYIQGTDFSVCSHQTSDLTLLYRNGEEVYGTKKFRWSRKDFDGFQPLDCGCNLEHAAITADEDDNLQIAAYAAFDKFVNILFLTKNTNTDECAISAVHLVSGQSEGLAMSDVGGRLSISWCENGLVMTTALSENNKWNAPKKYIRGTTQENVLYHIQSDSESFFTYGYRQDGKIMLYLTRDILEHPPKEKPRRQALRSETPNGGTETHRRQNTPAGTEHAQQLEFNPRHGTPGTDYVRRSVYTADMAAVRKLLKSQNDIIVEMLKKITALERAAMGKTDLAEDMGQIDRLAAENAAREDGHK</sequence>
<gene>
    <name evidence="2" type="ORF">H8698_01500</name>
</gene>
<evidence type="ECO:0000313" key="3">
    <source>
        <dbReference type="Proteomes" id="UP000611762"/>
    </source>
</evidence>
<feature type="region of interest" description="Disordered" evidence="1">
    <location>
        <begin position="321"/>
        <end position="371"/>
    </location>
</feature>
<comment type="caution">
    <text evidence="2">The sequence shown here is derived from an EMBL/GenBank/DDBJ whole genome shotgun (WGS) entry which is preliminary data.</text>
</comment>
<evidence type="ECO:0000313" key="2">
    <source>
        <dbReference type="EMBL" id="MBC8539647.1"/>
    </source>
</evidence>
<proteinExistence type="predicted"/>
<dbReference type="Proteomes" id="UP000611762">
    <property type="component" value="Unassembled WGS sequence"/>
</dbReference>
<dbReference type="AlphaFoldDB" id="A0A926DKY8"/>
<name>A0A926DKY8_9FIRM</name>
<dbReference type="RefSeq" id="WP_249310866.1">
    <property type="nucleotide sequence ID" value="NZ_JACRSU010000001.1"/>
</dbReference>
<organism evidence="2 3">
    <name type="scientific">Congzhengia minquanensis</name>
    <dbReference type="NCBI Taxonomy" id="2763657"/>
    <lineage>
        <taxon>Bacteria</taxon>
        <taxon>Bacillati</taxon>
        <taxon>Bacillota</taxon>
        <taxon>Clostridia</taxon>
        <taxon>Eubacteriales</taxon>
        <taxon>Oscillospiraceae</taxon>
        <taxon>Congzhengia</taxon>
    </lineage>
</organism>